<dbReference type="SUPFAM" id="SSF57783">
    <property type="entry name" value="Zinc beta-ribbon"/>
    <property type="match status" value="1"/>
</dbReference>
<dbReference type="GO" id="GO:0003899">
    <property type="term" value="F:DNA-directed RNA polymerase activity"/>
    <property type="evidence" value="ECO:0007669"/>
    <property type="project" value="UniProtKB-UniRule"/>
</dbReference>
<dbReference type="GO" id="GO:0000428">
    <property type="term" value="C:DNA-directed RNA polymerase complex"/>
    <property type="evidence" value="ECO:0007669"/>
    <property type="project" value="UniProtKB-KW"/>
</dbReference>
<dbReference type="InterPro" id="IPR036977">
    <property type="entry name" value="DNA_primase_Znf_CHC2"/>
</dbReference>
<keyword evidence="17" id="KW-1185">Reference proteome</keyword>
<keyword evidence="6 12" id="KW-0479">Metal-binding</keyword>
<evidence type="ECO:0000256" key="2">
    <source>
        <dbReference type="ARBA" id="ARBA00022515"/>
    </source>
</evidence>
<gene>
    <name evidence="12" type="primary">dnaG</name>
    <name evidence="16" type="ORF">BCF55_1721</name>
</gene>
<dbReference type="SMART" id="SM00493">
    <property type="entry name" value="TOPRIM"/>
    <property type="match status" value="1"/>
</dbReference>
<evidence type="ECO:0000256" key="5">
    <source>
        <dbReference type="ARBA" id="ARBA00022705"/>
    </source>
</evidence>
<dbReference type="InterPro" id="IPR034151">
    <property type="entry name" value="TOPRIM_DnaG_bac"/>
</dbReference>
<evidence type="ECO:0000256" key="14">
    <source>
        <dbReference type="PIRSR" id="PIRSR002811-1"/>
    </source>
</evidence>
<feature type="zinc finger region" description="CHC2-type" evidence="12 14">
    <location>
        <begin position="35"/>
        <end position="59"/>
    </location>
</feature>
<keyword evidence="1 12" id="KW-0240">DNA-directed RNA polymerase</keyword>
<dbReference type="GO" id="GO:0008270">
    <property type="term" value="F:zinc ion binding"/>
    <property type="evidence" value="ECO:0007669"/>
    <property type="project" value="UniProtKB-UniRule"/>
</dbReference>
<comment type="cofactor">
    <cofactor evidence="12 13 14">
        <name>Zn(2+)</name>
        <dbReference type="ChEBI" id="CHEBI:29105"/>
    </cofactor>
    <text evidence="12 13 14">Binds 1 zinc ion per monomer.</text>
</comment>
<dbReference type="GO" id="GO:1990077">
    <property type="term" value="C:primosome complex"/>
    <property type="evidence" value="ECO:0007669"/>
    <property type="project" value="UniProtKB-KW"/>
</dbReference>
<evidence type="ECO:0000256" key="12">
    <source>
        <dbReference type="HAMAP-Rule" id="MF_00974"/>
    </source>
</evidence>
<keyword evidence="8 12" id="KW-0862">Zinc</keyword>
<dbReference type="PANTHER" id="PTHR30313">
    <property type="entry name" value="DNA PRIMASE"/>
    <property type="match status" value="1"/>
</dbReference>
<dbReference type="Gene3D" id="3.90.580.10">
    <property type="entry name" value="Zinc finger, CHC2-type domain"/>
    <property type="match status" value="1"/>
</dbReference>
<dbReference type="InterPro" id="IPR037068">
    <property type="entry name" value="DNA_primase_core_N_sf"/>
</dbReference>
<dbReference type="Proteomes" id="UP000267841">
    <property type="component" value="Unassembled WGS sequence"/>
</dbReference>
<dbReference type="GO" id="GO:0003677">
    <property type="term" value="F:DNA binding"/>
    <property type="evidence" value="ECO:0007669"/>
    <property type="project" value="UniProtKB-KW"/>
</dbReference>
<dbReference type="HAMAP" id="MF_00974">
    <property type="entry name" value="DNA_primase_DnaG"/>
    <property type="match status" value="1"/>
</dbReference>
<comment type="function">
    <text evidence="12 13">RNA polymerase that catalyzes the synthesis of short RNA molecules used as primers for DNA polymerase during DNA replication.</text>
</comment>
<dbReference type="GO" id="GO:0006269">
    <property type="term" value="P:DNA replication, synthesis of primer"/>
    <property type="evidence" value="ECO:0007669"/>
    <property type="project" value="UniProtKB-UniRule"/>
</dbReference>
<dbReference type="InterPro" id="IPR006171">
    <property type="entry name" value="TOPRIM_dom"/>
</dbReference>
<keyword evidence="11 12" id="KW-0804">Transcription</keyword>
<dbReference type="RefSeq" id="WP_121012787.1">
    <property type="nucleotide sequence ID" value="NZ_RCCJ01000001.1"/>
</dbReference>
<evidence type="ECO:0000256" key="7">
    <source>
        <dbReference type="ARBA" id="ARBA00022771"/>
    </source>
</evidence>
<keyword evidence="7 12" id="KW-0863">Zinc-finger</keyword>
<dbReference type="PIRSF" id="PIRSF002811">
    <property type="entry name" value="DnaG"/>
    <property type="match status" value="1"/>
</dbReference>
<dbReference type="EMBL" id="RCCJ01000001">
    <property type="protein sequence ID" value="RLJ71419.1"/>
    <property type="molecule type" value="Genomic_DNA"/>
</dbReference>
<dbReference type="Gene3D" id="3.90.980.10">
    <property type="entry name" value="DNA primase, catalytic core, N-terminal domain"/>
    <property type="match status" value="1"/>
</dbReference>
<evidence type="ECO:0000256" key="10">
    <source>
        <dbReference type="ARBA" id="ARBA00023125"/>
    </source>
</evidence>
<dbReference type="OrthoDB" id="9803773at2"/>
<dbReference type="FunFam" id="3.90.580.10:FF:000001">
    <property type="entry name" value="DNA primase"/>
    <property type="match status" value="1"/>
</dbReference>
<comment type="caution">
    <text evidence="16">The sequence shown here is derived from an EMBL/GenBank/DDBJ whole genome shotgun (WGS) entry which is preliminary data.</text>
</comment>
<keyword evidence="5 12" id="KW-0235">DNA replication</keyword>
<reference evidence="16 17" key="1">
    <citation type="submission" date="2018-10" db="EMBL/GenBank/DDBJ databases">
        <title>Genomic Encyclopedia of Archaeal and Bacterial Type Strains, Phase II (KMG-II): from individual species to whole genera.</title>
        <authorList>
            <person name="Goeker M."/>
        </authorList>
    </citation>
    <scope>NUCLEOTIDE SEQUENCE [LARGE SCALE GENOMIC DNA]</scope>
    <source>
        <strain evidence="16 17">DSM 16510</strain>
    </source>
</reference>
<dbReference type="InterPro" id="IPR013264">
    <property type="entry name" value="DNAG_N"/>
</dbReference>
<dbReference type="InterPro" id="IPR050219">
    <property type="entry name" value="DnaG_primase"/>
</dbReference>
<comment type="domain">
    <text evidence="12">Contains an N-terminal zinc-binding domain, a central core domain that contains the primase activity, and a C-terminal DnaB-binding domain.</text>
</comment>
<dbReference type="PROSITE" id="PS50880">
    <property type="entry name" value="TOPRIM"/>
    <property type="match status" value="1"/>
</dbReference>
<sequence>MPSDIDELRRELDIVDVVSDYIRLERAGNNYKANCPFHPDKTPSFYVSPSRQIFKCFGCGVGGDAIKFVSLYENVSYIEAARQLAKRYGVKLTIREESPENKKVYEVLEQVAEFYHSKLREDRKALDYLRDRGIDSSTIKKFHLGYSSSSEELTQLLKDLNALEIYARTGNVIQIDEGKYRDLFRNRLIIPIRDSRGRVVGFGGRLISGEGPKYINSPESDIFKKRELLYGFYEGLNYLRELKSALLVEGYFDVIALHQEGLRNAVATLGTSLGKEHASLLSRVVEKVYLLFDGDEAGRKAMRLAIPHLLKEGLEVYPVFLPEGLDPHDFILKEGKTALKEVIESSPDIFGLLREKIVKGYDVESSVKDFTYYVSFMKDEIKAYTLLSELSKLTRIPIEVLSAKMYRTPERSQEAEDKLSFTEKVFLKGLLELRPEIDLEELNLSVKAKEYAQSIINEEYYHIPEDILNLKTGDIEKEFEASLQKLKIDIPKEELTETVGVRESVKEFIRKHKGGIKPSSVRKWRGKLES</sequence>
<keyword evidence="2 12" id="KW-0639">Primosome</keyword>
<evidence type="ECO:0000256" key="3">
    <source>
        <dbReference type="ARBA" id="ARBA00022679"/>
    </source>
</evidence>
<proteinExistence type="inferred from homology"/>
<dbReference type="NCBIfam" id="TIGR01391">
    <property type="entry name" value="dnaG"/>
    <property type="match status" value="1"/>
</dbReference>
<protein>
    <recommendedName>
        <fullName evidence="12 13">DNA primase</fullName>
        <ecNumber evidence="12">2.7.7.101</ecNumber>
    </recommendedName>
</protein>
<organism evidence="16 17">
    <name type="scientific">Hydrogenivirga caldilitoris</name>
    <dbReference type="NCBI Taxonomy" id="246264"/>
    <lineage>
        <taxon>Bacteria</taxon>
        <taxon>Pseudomonadati</taxon>
        <taxon>Aquificota</taxon>
        <taxon>Aquificia</taxon>
        <taxon>Aquificales</taxon>
        <taxon>Aquificaceae</taxon>
        <taxon>Hydrogenivirga</taxon>
    </lineage>
</organism>
<dbReference type="CDD" id="cd03364">
    <property type="entry name" value="TOPRIM_DnaG_primases"/>
    <property type="match status" value="1"/>
</dbReference>
<evidence type="ECO:0000256" key="1">
    <source>
        <dbReference type="ARBA" id="ARBA00022478"/>
    </source>
</evidence>
<comment type="catalytic activity">
    <reaction evidence="12">
        <text>ssDNA + n NTP = ssDNA/pppN(pN)n-1 hybrid + (n-1) diphosphate.</text>
        <dbReference type="EC" id="2.7.7.101"/>
    </reaction>
</comment>
<evidence type="ECO:0000256" key="4">
    <source>
        <dbReference type="ARBA" id="ARBA00022695"/>
    </source>
</evidence>
<keyword evidence="10 12" id="KW-0238">DNA-binding</keyword>
<evidence type="ECO:0000256" key="6">
    <source>
        <dbReference type="ARBA" id="ARBA00022723"/>
    </source>
</evidence>
<evidence type="ECO:0000256" key="13">
    <source>
        <dbReference type="PIRNR" id="PIRNR002811"/>
    </source>
</evidence>
<dbReference type="AlphaFoldDB" id="A0A497XTK6"/>
<dbReference type="PANTHER" id="PTHR30313:SF2">
    <property type="entry name" value="DNA PRIMASE"/>
    <property type="match status" value="1"/>
</dbReference>
<dbReference type="SMART" id="SM00400">
    <property type="entry name" value="ZnF_CHCC"/>
    <property type="match status" value="1"/>
</dbReference>
<evidence type="ECO:0000256" key="8">
    <source>
        <dbReference type="ARBA" id="ARBA00022833"/>
    </source>
</evidence>
<evidence type="ECO:0000256" key="11">
    <source>
        <dbReference type="ARBA" id="ARBA00023163"/>
    </source>
</evidence>
<keyword evidence="4 12" id="KW-0548">Nucleotidyltransferase</keyword>
<dbReference type="Pfam" id="PF08275">
    <property type="entry name" value="DNAG_N"/>
    <property type="match status" value="1"/>
</dbReference>
<dbReference type="InterPro" id="IPR030846">
    <property type="entry name" value="DnaG_bac"/>
</dbReference>
<comment type="similarity">
    <text evidence="12 13">Belongs to the DnaG primase family.</text>
</comment>
<feature type="domain" description="Toprim" evidence="15">
    <location>
        <begin position="243"/>
        <end position="324"/>
    </location>
</feature>
<dbReference type="Gene3D" id="3.40.1360.10">
    <property type="match status" value="1"/>
</dbReference>
<evidence type="ECO:0000256" key="9">
    <source>
        <dbReference type="ARBA" id="ARBA00022842"/>
    </source>
</evidence>
<dbReference type="EC" id="2.7.7.101" evidence="12"/>
<dbReference type="Pfam" id="PF13155">
    <property type="entry name" value="Toprim_2"/>
    <property type="match status" value="1"/>
</dbReference>
<name>A0A497XTK6_9AQUI</name>
<dbReference type="Pfam" id="PF01807">
    <property type="entry name" value="Zn_ribbon_DnaG"/>
    <property type="match status" value="1"/>
</dbReference>
<keyword evidence="9" id="KW-0460">Magnesium</keyword>
<dbReference type="InterPro" id="IPR006295">
    <property type="entry name" value="DNA_primase_DnaG"/>
</dbReference>
<dbReference type="SUPFAM" id="SSF56731">
    <property type="entry name" value="DNA primase core"/>
    <property type="match status" value="1"/>
</dbReference>
<evidence type="ECO:0000313" key="17">
    <source>
        <dbReference type="Proteomes" id="UP000267841"/>
    </source>
</evidence>
<evidence type="ECO:0000259" key="15">
    <source>
        <dbReference type="PROSITE" id="PS50880"/>
    </source>
</evidence>
<keyword evidence="3 12" id="KW-0808">Transferase</keyword>
<evidence type="ECO:0000313" key="16">
    <source>
        <dbReference type="EMBL" id="RLJ71419.1"/>
    </source>
</evidence>
<dbReference type="GO" id="GO:0005737">
    <property type="term" value="C:cytoplasm"/>
    <property type="evidence" value="ECO:0007669"/>
    <property type="project" value="TreeGrafter"/>
</dbReference>
<dbReference type="InterPro" id="IPR002694">
    <property type="entry name" value="Znf_CHC2"/>
</dbReference>
<comment type="subunit">
    <text evidence="12">Monomer. Interacts with DnaB.</text>
</comment>
<accession>A0A497XTK6</accession>